<dbReference type="Pfam" id="PF00176">
    <property type="entry name" value="SNF2-rel_dom"/>
    <property type="match status" value="1"/>
</dbReference>
<dbReference type="InterPro" id="IPR014001">
    <property type="entry name" value="Helicase_ATP-bd"/>
</dbReference>
<dbReference type="PANTHER" id="PTHR45626">
    <property type="entry name" value="TRANSCRIPTION TERMINATION FACTOR 2-RELATED"/>
    <property type="match status" value="1"/>
</dbReference>
<dbReference type="SMART" id="SM00487">
    <property type="entry name" value="DEXDc"/>
    <property type="match status" value="1"/>
</dbReference>
<dbReference type="SUPFAM" id="SSF52540">
    <property type="entry name" value="P-loop containing nucleoside triphosphate hydrolases"/>
    <property type="match status" value="1"/>
</dbReference>
<dbReference type="PROSITE" id="PS51192">
    <property type="entry name" value="HELICASE_ATP_BIND_1"/>
    <property type="match status" value="1"/>
</dbReference>
<evidence type="ECO:0000313" key="7">
    <source>
        <dbReference type="Proteomes" id="UP001408356"/>
    </source>
</evidence>
<keyword evidence="2" id="KW-0378">Hydrolase</keyword>
<proteinExistence type="predicted"/>
<dbReference type="CDD" id="cd18008">
    <property type="entry name" value="DEXDc_SHPRH-like"/>
    <property type="match status" value="1"/>
</dbReference>
<reference evidence="6 7" key="1">
    <citation type="journal article" date="2024" name="J. Plant Pathol.">
        <title>Sequence and assembly of the genome of Seiridium unicorne, isolate CBS 538.82, causal agent of cypress canker disease.</title>
        <authorList>
            <person name="Scali E."/>
            <person name="Rocca G.D."/>
            <person name="Danti R."/>
            <person name="Garbelotto M."/>
            <person name="Barberini S."/>
            <person name="Baroncelli R."/>
            <person name="Emiliani G."/>
        </authorList>
    </citation>
    <scope>NUCLEOTIDE SEQUENCE [LARGE SCALE GENOMIC DNA]</scope>
    <source>
        <strain evidence="6 7">BM-138-508</strain>
    </source>
</reference>
<dbReference type="Proteomes" id="UP001408356">
    <property type="component" value="Unassembled WGS sequence"/>
</dbReference>
<feature type="region of interest" description="Disordered" evidence="4">
    <location>
        <begin position="335"/>
        <end position="356"/>
    </location>
</feature>
<comment type="caution">
    <text evidence="6">The sequence shown here is derived from an EMBL/GenBank/DDBJ whole genome shotgun (WGS) entry which is preliminary data.</text>
</comment>
<evidence type="ECO:0000256" key="2">
    <source>
        <dbReference type="ARBA" id="ARBA00022801"/>
    </source>
</evidence>
<dbReference type="PANTHER" id="PTHR45626:SF52">
    <property type="entry name" value="SINGLE-STRANDED DNA-DEPENDENT ATPASE (EUROFUNG)"/>
    <property type="match status" value="1"/>
</dbReference>
<evidence type="ECO:0000256" key="1">
    <source>
        <dbReference type="ARBA" id="ARBA00022741"/>
    </source>
</evidence>
<keyword evidence="1" id="KW-0547">Nucleotide-binding</keyword>
<feature type="domain" description="Helicase ATP-binding" evidence="5">
    <location>
        <begin position="515"/>
        <end position="690"/>
    </location>
</feature>
<gene>
    <name evidence="6" type="ORF">SUNI508_04405</name>
</gene>
<keyword evidence="7" id="KW-1185">Reference proteome</keyword>
<organism evidence="6 7">
    <name type="scientific">Seiridium unicorne</name>
    <dbReference type="NCBI Taxonomy" id="138068"/>
    <lineage>
        <taxon>Eukaryota</taxon>
        <taxon>Fungi</taxon>
        <taxon>Dikarya</taxon>
        <taxon>Ascomycota</taxon>
        <taxon>Pezizomycotina</taxon>
        <taxon>Sordariomycetes</taxon>
        <taxon>Xylariomycetidae</taxon>
        <taxon>Amphisphaeriales</taxon>
        <taxon>Sporocadaceae</taxon>
        <taxon>Seiridium</taxon>
    </lineage>
</organism>
<name>A0ABR2V8L7_9PEZI</name>
<dbReference type="InterPro" id="IPR050628">
    <property type="entry name" value="SNF2_RAD54_helicase_TF"/>
</dbReference>
<dbReference type="EMBL" id="JARVKF010000090">
    <property type="protein sequence ID" value="KAK9423111.1"/>
    <property type="molecule type" value="Genomic_DNA"/>
</dbReference>
<evidence type="ECO:0000256" key="4">
    <source>
        <dbReference type="SAM" id="MobiDB-lite"/>
    </source>
</evidence>
<dbReference type="InterPro" id="IPR027417">
    <property type="entry name" value="P-loop_NTPase"/>
</dbReference>
<accession>A0ABR2V8L7</accession>
<dbReference type="Gene3D" id="3.40.50.10810">
    <property type="entry name" value="Tandem AAA-ATPase domain"/>
    <property type="match status" value="1"/>
</dbReference>
<dbReference type="InterPro" id="IPR000330">
    <property type="entry name" value="SNF2_N"/>
</dbReference>
<evidence type="ECO:0000313" key="6">
    <source>
        <dbReference type="EMBL" id="KAK9423111.1"/>
    </source>
</evidence>
<evidence type="ECO:0000256" key="3">
    <source>
        <dbReference type="ARBA" id="ARBA00022840"/>
    </source>
</evidence>
<evidence type="ECO:0000259" key="5">
    <source>
        <dbReference type="PROSITE" id="PS51192"/>
    </source>
</evidence>
<protein>
    <recommendedName>
        <fullName evidence="5">Helicase ATP-binding domain-containing protein</fullName>
    </recommendedName>
</protein>
<dbReference type="InterPro" id="IPR038718">
    <property type="entry name" value="SNF2-like_sf"/>
</dbReference>
<sequence length="816" mass="90910">MNGRKTPALDEAEMEPAAKRLCLERPDYAYHGEDAAISYWIPTSHETNPVSTSNLMDMELGHFSGSSLPVQLPTCNYSTSSTTLPNSAYSSLRTDTFGQHYNNDTTWQSSTYSSFANISTNPNNIYGESGNSMPTTNMWDVTQGMNPMTFNYVGDTLNFGRFPGDSMNNISALMPQIPLPLLEEGMHDSFQRPTLGWLSSDAQSNRFTDGITPCSSDFLDVIKSPDSTTTATSSSPAQRQAQKLIVDGQTSDTEVSLKYDTCFGVIVATPSSSLKSESHPKRSSVTIKYSGDIMKLYSKETDTYEGILIIPALCKLVRAFQVHLEATLILANGSLSSTGKSRKKPHQSRPSTEEHSVRVVVYGVGSEKAEVGRFLSNADLHLQHPLATECDCQAEYDNPHYLVRPGASMPHLEDLSLDEADQGTKDQADNVMEETMKSRVLHVFDLADAHQYSTVIEPSPKLQSPLMEHQLKALAMMVSKESEIVENPEFPSIWVSMPLKVNANRYRHVITGKVENSPPSIAGGLLADDMGLGKTLSILALICSSLDRNPTKYSLSEMNINHSTLIVTPMSSTDAHFLKRRLHVRRGQMKTVVYHGPNRQRLSAAFQDAAIVLTTYGTLRMESQATKSCLYSNTWHRLVLDEAHHIRKRNSLLFDATCKVQARYRWCLTGTPIHNSLDDYGALLSFLRIPSFVEKQFDYWIAQPLKKQTPQSLERLQDLVKATCLRRRKSAMGVSFQLPQRVERVESVTLRQDERGLYTFFEAKLGAILQESTVSSLQDTRKPETTKTLGVLTFITFLRRICDHGTDLLPTPAIEA</sequence>
<keyword evidence="3" id="KW-0067">ATP-binding</keyword>